<organism evidence="1 2">
    <name type="scientific">Candidatus Buchananbacteria bacterium CG10_big_fil_rev_8_21_14_0_10_33_19</name>
    <dbReference type="NCBI Taxonomy" id="1974525"/>
    <lineage>
        <taxon>Bacteria</taxon>
        <taxon>Candidatus Buchananiibacteriota</taxon>
    </lineage>
</organism>
<name>A0A2H0W3H7_9BACT</name>
<dbReference type="EMBL" id="PEZY01000012">
    <property type="protein sequence ID" value="PIS05923.1"/>
    <property type="molecule type" value="Genomic_DNA"/>
</dbReference>
<comment type="caution">
    <text evidence="1">The sequence shown here is derived from an EMBL/GenBank/DDBJ whole genome shotgun (WGS) entry which is preliminary data.</text>
</comment>
<evidence type="ECO:0000313" key="2">
    <source>
        <dbReference type="Proteomes" id="UP000229056"/>
    </source>
</evidence>
<dbReference type="AlphaFoldDB" id="A0A2H0W3H7"/>
<sequence length="89" mass="10137">MICAKYNGVWYYGQIEMLEIMKLIDQKKDKIAYKLPDNTIIAFIIPTDLKKPKGTSKTEVITNNINNIPVFPAAIVDKQEVAEAIYKDC</sequence>
<evidence type="ECO:0000313" key="1">
    <source>
        <dbReference type="EMBL" id="PIS05923.1"/>
    </source>
</evidence>
<gene>
    <name evidence="1" type="ORF">COT80_04105</name>
</gene>
<protein>
    <submittedName>
        <fullName evidence="1">Uncharacterized protein</fullName>
    </submittedName>
</protein>
<dbReference type="Proteomes" id="UP000229056">
    <property type="component" value="Unassembled WGS sequence"/>
</dbReference>
<accession>A0A2H0W3H7</accession>
<reference evidence="2" key="1">
    <citation type="submission" date="2017-09" db="EMBL/GenBank/DDBJ databases">
        <title>Depth-based differentiation of microbial function through sediment-hosted aquifers and enrichment of novel symbionts in the deep terrestrial subsurface.</title>
        <authorList>
            <person name="Probst A.J."/>
            <person name="Ladd B."/>
            <person name="Jarett J.K."/>
            <person name="Geller-Mcgrath D.E."/>
            <person name="Sieber C.M.K."/>
            <person name="Emerson J.B."/>
            <person name="Anantharaman K."/>
            <person name="Thomas B.C."/>
            <person name="Malmstrom R."/>
            <person name="Stieglmeier M."/>
            <person name="Klingl A."/>
            <person name="Woyke T."/>
            <person name="Ryan C.M."/>
            <person name="Banfield J.F."/>
        </authorList>
    </citation>
    <scope>NUCLEOTIDE SEQUENCE [LARGE SCALE GENOMIC DNA]</scope>
</reference>
<proteinExistence type="predicted"/>